<name>A0A6P8FJI1_CLUHA</name>
<dbReference type="Gene3D" id="3.80.10.10">
    <property type="entry name" value="Ribonuclease Inhibitor"/>
    <property type="match status" value="2"/>
</dbReference>
<proteinExistence type="predicted"/>
<dbReference type="RefSeq" id="XP_031426134.1">
    <property type="nucleotide sequence ID" value="XM_031570274.1"/>
</dbReference>
<keyword evidence="2" id="KW-1185">Reference proteome</keyword>
<dbReference type="OrthoDB" id="16120at2759"/>
<dbReference type="GeneID" id="105902733"/>
<reference evidence="3" key="1">
    <citation type="submission" date="2025-08" db="UniProtKB">
        <authorList>
            <consortium name="RefSeq"/>
        </authorList>
    </citation>
    <scope>IDENTIFICATION</scope>
</reference>
<evidence type="ECO:0000313" key="2">
    <source>
        <dbReference type="Proteomes" id="UP000515152"/>
    </source>
</evidence>
<organism evidence="2 3">
    <name type="scientific">Clupea harengus</name>
    <name type="common">Atlantic herring</name>
    <dbReference type="NCBI Taxonomy" id="7950"/>
    <lineage>
        <taxon>Eukaryota</taxon>
        <taxon>Metazoa</taxon>
        <taxon>Chordata</taxon>
        <taxon>Craniata</taxon>
        <taxon>Vertebrata</taxon>
        <taxon>Euteleostomi</taxon>
        <taxon>Actinopterygii</taxon>
        <taxon>Neopterygii</taxon>
        <taxon>Teleostei</taxon>
        <taxon>Clupei</taxon>
        <taxon>Clupeiformes</taxon>
        <taxon>Clupeoidei</taxon>
        <taxon>Clupeidae</taxon>
        <taxon>Clupea</taxon>
    </lineage>
</organism>
<dbReference type="SUPFAM" id="SSF52047">
    <property type="entry name" value="RNI-like"/>
    <property type="match status" value="1"/>
</dbReference>
<dbReference type="Proteomes" id="UP000515152">
    <property type="component" value="Chromosome 7"/>
</dbReference>
<evidence type="ECO:0000313" key="3">
    <source>
        <dbReference type="RefSeq" id="XP_031426134.1"/>
    </source>
</evidence>
<dbReference type="AlphaFoldDB" id="A0A6P8FJI1"/>
<gene>
    <name evidence="3" type="primary">si:ch211-214j8.12</name>
</gene>
<protein>
    <submittedName>
        <fullName evidence="3">Uncharacterized protein si:ch211-214j8.12 isoform X1</fullName>
    </submittedName>
</protein>
<feature type="compositionally biased region" description="Acidic residues" evidence="1">
    <location>
        <begin position="492"/>
        <end position="505"/>
    </location>
</feature>
<evidence type="ECO:0000256" key="1">
    <source>
        <dbReference type="SAM" id="MobiDB-lite"/>
    </source>
</evidence>
<dbReference type="InterPro" id="IPR032675">
    <property type="entry name" value="LRR_dom_sf"/>
</dbReference>
<feature type="region of interest" description="Disordered" evidence="1">
    <location>
        <begin position="483"/>
        <end position="505"/>
    </location>
</feature>
<dbReference type="PANTHER" id="PTHR13382">
    <property type="entry name" value="MITOCHONDRIAL ATP SYNTHASE COUPLING FACTOR B"/>
    <property type="match status" value="1"/>
</dbReference>
<dbReference type="GO" id="GO:0005737">
    <property type="term" value="C:cytoplasm"/>
    <property type="evidence" value="ECO:0007669"/>
    <property type="project" value="TreeGrafter"/>
</dbReference>
<dbReference type="InterPro" id="IPR050648">
    <property type="entry name" value="F-box_LRR-repeat"/>
</dbReference>
<dbReference type="KEGG" id="char:105902733"/>
<sequence>MPLFRQSEARGEKEGEKQVVKKRKCKIKGKEHDATLTRLCLLSIAENMNDVWVCDYAQNYMDQYFFRYIMGPFSQLPSHLLEELLSLLASRQLMTRAALHLMLVPQLRNLSLGRCSGLVTANLCAIIRARCQGLLSLDLSGAVSISAPVLRELLGSLASLRSLCLAGSLCDGRVLEALPVQCPLLRHLDVTRCLHLSPVCLLSLTPSHPHSPGLPLLRSLLAVDIGFGECDEDRRATAAFLLLSLPWLERVALEALGEAFALLLDGAFHEVEDFIRRTGMPDFRDLWAERANGCSGNTVPGMEKVEEESFSLSEVTDSCLWTQDSEDEDEGESNGTDGVCHDLTGEMTLENTRDNETLKAQQGGSFKDVRLRLRQVQGVSFGTLGALGQLCPDLAALTLDYREEEETVSGAHMARELARWSASLRSLTLRFSGPLSEMAHGVGSVGANLTSLTLEGVRADGLDPFLRLLHSCPKLTTLTIHMEPPRMHQAQEEEEEDEEEEREEDLEALPCLPRLSCLALNFLFDERQKRTPMSWRSLKGGLWALLRGAPLLERVSLVAIPCPLDPVFCLLLDHPAVPMKAAQSPALQHLQDLNLAHSDVSMATLSRLVVMDSGLFTLDLSGCWAVTLHDVHCLQSVARKRHQKLHIIWT</sequence>
<accession>A0A6P8FJI1</accession>